<dbReference type="Gene3D" id="3.40.640.10">
    <property type="entry name" value="Type I PLP-dependent aspartate aminotransferase-like (Major domain)"/>
    <property type="match status" value="1"/>
</dbReference>
<evidence type="ECO:0000256" key="6">
    <source>
        <dbReference type="ARBA" id="ARBA00022679"/>
    </source>
</evidence>
<dbReference type="InterPro" id="IPR015421">
    <property type="entry name" value="PyrdxlP-dep_Trfase_major"/>
</dbReference>
<dbReference type="EMBL" id="CAMXCT020002296">
    <property type="protein sequence ID" value="CAL1150519.1"/>
    <property type="molecule type" value="Genomic_DNA"/>
</dbReference>
<dbReference type="InterPro" id="IPR015422">
    <property type="entry name" value="PyrdxlP-dep_Trfase_small"/>
</dbReference>
<comment type="pathway">
    <text evidence="2">Amino-acid biosynthesis; L-histidine biosynthesis; L-histidine from 5-phospho-alpha-D-ribose 1-diphosphate: step 7/9.</text>
</comment>
<reference evidence="12" key="2">
    <citation type="submission" date="2024-04" db="EMBL/GenBank/DDBJ databases">
        <authorList>
            <person name="Chen Y."/>
            <person name="Shah S."/>
            <person name="Dougan E. K."/>
            <person name="Thang M."/>
            <person name="Chan C."/>
        </authorList>
    </citation>
    <scope>NUCLEOTIDE SEQUENCE [LARGE SCALE GENOMIC DNA]</scope>
</reference>
<dbReference type="OrthoDB" id="2015537at2759"/>
<feature type="region of interest" description="Disordered" evidence="9">
    <location>
        <begin position="1060"/>
        <end position="1079"/>
    </location>
</feature>
<keyword evidence="7" id="KW-0663">Pyridoxal phosphate</keyword>
<reference evidence="11" key="1">
    <citation type="submission" date="2022-10" db="EMBL/GenBank/DDBJ databases">
        <authorList>
            <person name="Chen Y."/>
            <person name="Dougan E. K."/>
            <person name="Chan C."/>
            <person name="Rhodes N."/>
            <person name="Thang M."/>
        </authorList>
    </citation>
    <scope>NUCLEOTIDE SEQUENCE</scope>
</reference>
<feature type="region of interest" description="Disordered" evidence="9">
    <location>
        <begin position="1017"/>
        <end position="1041"/>
    </location>
</feature>
<dbReference type="SUPFAM" id="SSF53383">
    <property type="entry name" value="PLP-dependent transferases"/>
    <property type="match status" value="1"/>
</dbReference>
<evidence type="ECO:0000313" key="11">
    <source>
        <dbReference type="EMBL" id="CAI3997144.1"/>
    </source>
</evidence>
<evidence type="ECO:0000313" key="13">
    <source>
        <dbReference type="Proteomes" id="UP001152797"/>
    </source>
</evidence>
<dbReference type="PANTHER" id="PTHR42885">
    <property type="entry name" value="HISTIDINOL-PHOSPHATE AMINOTRANSFERASE-RELATED"/>
    <property type="match status" value="1"/>
</dbReference>
<evidence type="ECO:0000256" key="8">
    <source>
        <dbReference type="ARBA" id="ARBA00047481"/>
    </source>
</evidence>
<dbReference type="EMBL" id="CAMXCT030002296">
    <property type="protein sequence ID" value="CAL4784456.1"/>
    <property type="molecule type" value="Genomic_DNA"/>
</dbReference>
<organism evidence="11">
    <name type="scientific">Cladocopium goreaui</name>
    <dbReference type="NCBI Taxonomy" id="2562237"/>
    <lineage>
        <taxon>Eukaryota</taxon>
        <taxon>Sar</taxon>
        <taxon>Alveolata</taxon>
        <taxon>Dinophyceae</taxon>
        <taxon>Suessiales</taxon>
        <taxon>Symbiodiniaceae</taxon>
        <taxon>Cladocopium</taxon>
    </lineage>
</organism>
<dbReference type="GO" id="GO:0004400">
    <property type="term" value="F:histidinol-phosphate transaminase activity"/>
    <property type="evidence" value="ECO:0007669"/>
    <property type="project" value="UniProtKB-EC"/>
</dbReference>
<dbReference type="EC" id="2.6.1.9" evidence="4"/>
<name>A0A9P1G157_9DINO</name>
<comment type="similarity">
    <text evidence="3">Belongs to the class-I pyridoxal-phosphate-dependent aminotransferase family.</text>
</comment>
<feature type="compositionally biased region" description="Basic and acidic residues" evidence="9">
    <location>
        <begin position="1017"/>
        <end position="1037"/>
    </location>
</feature>
<proteinExistence type="inferred from homology"/>
<dbReference type="EMBL" id="CAMXCT010002296">
    <property type="protein sequence ID" value="CAI3997144.1"/>
    <property type="molecule type" value="Genomic_DNA"/>
</dbReference>
<comment type="cofactor">
    <cofactor evidence="1">
        <name>pyridoxal 5'-phosphate</name>
        <dbReference type="ChEBI" id="CHEBI:597326"/>
    </cofactor>
</comment>
<evidence type="ECO:0000256" key="4">
    <source>
        <dbReference type="ARBA" id="ARBA00012748"/>
    </source>
</evidence>
<keyword evidence="13" id="KW-1185">Reference proteome</keyword>
<dbReference type="PANTHER" id="PTHR42885:SF2">
    <property type="entry name" value="HISTIDINOL-PHOSPHATE AMINOTRANSFERASE"/>
    <property type="match status" value="1"/>
</dbReference>
<dbReference type="AlphaFoldDB" id="A0A9P1G157"/>
<dbReference type="Gene3D" id="3.90.1150.10">
    <property type="entry name" value="Aspartate Aminotransferase, domain 1"/>
    <property type="match status" value="1"/>
</dbReference>
<evidence type="ECO:0000256" key="3">
    <source>
        <dbReference type="ARBA" id="ARBA00007441"/>
    </source>
</evidence>
<dbReference type="PROSITE" id="PS00105">
    <property type="entry name" value="AA_TRANSFER_CLASS_1"/>
    <property type="match status" value="1"/>
</dbReference>
<evidence type="ECO:0000256" key="7">
    <source>
        <dbReference type="ARBA" id="ARBA00022898"/>
    </source>
</evidence>
<evidence type="ECO:0000256" key="9">
    <source>
        <dbReference type="SAM" id="MobiDB-lite"/>
    </source>
</evidence>
<dbReference type="Pfam" id="PF00155">
    <property type="entry name" value="Aminotran_1_2"/>
    <property type="match status" value="1"/>
</dbReference>
<evidence type="ECO:0000259" key="10">
    <source>
        <dbReference type="Pfam" id="PF00155"/>
    </source>
</evidence>
<accession>A0A9P1G157</accession>
<gene>
    <name evidence="11" type="ORF">C1SCF055_LOCUS23557</name>
</gene>
<evidence type="ECO:0000313" key="12">
    <source>
        <dbReference type="EMBL" id="CAL1150519.1"/>
    </source>
</evidence>
<keyword evidence="6" id="KW-0808">Transferase</keyword>
<sequence length="1176" mass="129276">MQELKLLKRGCCPDDRHWKHMPFHPNGVCVRLPQQLIQRCVKVLLDTRRQEMLWPMMIMPFCWGPTGLLLVTGGSTSLAELCTPSCCRVLHVPGTFNSLEEFGTRTSRLSFRGLKMNILIKKLLVCSTSEADFHGAASSSSSSLAQPASTVALDESLRSLTLLVAGLVPRLKAGARLLTWSSDSAFASPSTWSDGSGGMAALAGAFVEQYTQALAHELRHSFTVYGLRISEEALRFALDPALDPEARGKLEKEIVALWSLPHREAHGQIFPVGRPEVTFSSSSARGASVLGCSLDVAWALKDAAKDAAAYPVDGRPKTYQALAKALQTTPARLVWAHGASDMILRTALAAAKRAEGPLKALMQGPSWPNAAYLLRAGGMSIDKVPYPDPWSADGASQTFWQTLRERMASESPALVYLVHPHFPTGVKEPNFGSQLRDLLSSGDFTKTLVAVDQTYLGFTEKTEDDDILETLAQFNDSVVLIRSLSKVEGLAGLRLGYAKSTAATADLIAETLPFSGGLYISEMALAGALAAIEGPISSEHRSQVLSFYQAEQAWLREQVEGLGFETFHSAVPFFVLRGPKAALEAVVEDGAALQIFNFDGETDDQRSPAVCLVADRASNSKTIRMLKLALEKSSSPGVDLRLQSIDSAGNGVKSQQPLRVDTDFRPVEVEVGSGWHEDLFLLGALGAAPEDAKLGMGRPTTDLFHGCSSFARWLGGGQPDMDLELGDASSSEQDEQQREDFARSKPPIPPEKPPLVDRLLGGGTGDAFLQPYRRSAAEQQTLEKLCDFVQQGQHTEVLVGSVGGSLLQAGAQSNWGSPNSNQWDGQLHFDFLLWKDFVRRVHKVSCQLPHNLYRSRLHVTLVGDMLMHGCVAGLAEDSIFLRGADICKGNKELHIIKDGELALTMYFEDEEDVEFWLEGLSSAVRVSENLPKLFSVHTREIHKKNEEVSLAQLAQQNMSKLLSLKRRELTAVEEKAQGYQMVADQRQQEVRELQEQLSTYAVLASQKEEENERLRLEVAEKDEKSKMERQRQDRMELETTAASTEDVAKYLDSAVDFASDGSATHSKDKGGLSGSRHSQRAQMAKNQKMEEVQKRLLAMQKLLEQSETSSSHPRKARHSIPATLKNLNSETGIQVTFLADDQLLSEGRSWMQLGEPRRLFSWLWQMGTSSRSTGQE</sequence>
<evidence type="ECO:0000256" key="5">
    <source>
        <dbReference type="ARBA" id="ARBA00022576"/>
    </source>
</evidence>
<comment type="catalytic activity">
    <reaction evidence="8">
        <text>L-histidinol phosphate + 2-oxoglutarate = 3-(imidazol-4-yl)-2-oxopropyl phosphate + L-glutamate</text>
        <dbReference type="Rhea" id="RHEA:23744"/>
        <dbReference type="ChEBI" id="CHEBI:16810"/>
        <dbReference type="ChEBI" id="CHEBI:29985"/>
        <dbReference type="ChEBI" id="CHEBI:57766"/>
        <dbReference type="ChEBI" id="CHEBI:57980"/>
        <dbReference type="EC" id="2.6.1.9"/>
    </reaction>
</comment>
<dbReference type="InterPro" id="IPR004838">
    <property type="entry name" value="NHTrfase_class1_PyrdxlP-BS"/>
</dbReference>
<feature type="region of interest" description="Disordered" evidence="9">
    <location>
        <begin position="721"/>
        <end position="755"/>
    </location>
</feature>
<evidence type="ECO:0000256" key="2">
    <source>
        <dbReference type="ARBA" id="ARBA00005011"/>
    </source>
</evidence>
<protein>
    <recommendedName>
        <fullName evidence="4">histidinol-phosphate transaminase</fullName>
        <ecNumber evidence="4">2.6.1.9</ecNumber>
    </recommendedName>
</protein>
<evidence type="ECO:0000256" key="1">
    <source>
        <dbReference type="ARBA" id="ARBA00001933"/>
    </source>
</evidence>
<keyword evidence="5" id="KW-0032">Aminotransferase</keyword>
<dbReference type="InterPro" id="IPR004839">
    <property type="entry name" value="Aminotransferase_I/II_large"/>
</dbReference>
<comment type="caution">
    <text evidence="11">The sequence shown here is derived from an EMBL/GenBank/DDBJ whole genome shotgun (WGS) entry which is preliminary data.</text>
</comment>
<dbReference type="GO" id="GO:0030170">
    <property type="term" value="F:pyridoxal phosphate binding"/>
    <property type="evidence" value="ECO:0007669"/>
    <property type="project" value="InterPro"/>
</dbReference>
<dbReference type="Proteomes" id="UP001152797">
    <property type="component" value="Unassembled WGS sequence"/>
</dbReference>
<dbReference type="InterPro" id="IPR015424">
    <property type="entry name" value="PyrdxlP-dep_Trfase"/>
</dbReference>
<feature type="domain" description="Aminotransferase class I/classII large" evidence="10">
    <location>
        <begin position="300"/>
        <end position="582"/>
    </location>
</feature>